<comment type="caution">
    <text evidence="2">The sequence shown here is derived from an EMBL/GenBank/DDBJ whole genome shotgun (WGS) entry which is preliminary data.</text>
</comment>
<reference evidence="2 3" key="1">
    <citation type="submission" date="2016-04" db="EMBL/GenBank/DDBJ databases">
        <title>Genome sequence of Methanobrevibacter cuticularis DSM 11139.</title>
        <authorList>
            <person name="Poehlein A."/>
            <person name="Seedorf H."/>
            <person name="Daniel R."/>
        </authorList>
    </citation>
    <scope>NUCLEOTIDE SEQUENCE [LARGE SCALE GENOMIC DNA]</scope>
    <source>
        <strain evidence="2 3">DSM 11139</strain>
    </source>
</reference>
<dbReference type="OrthoDB" id="77776at2157"/>
<dbReference type="InterPro" id="IPR011033">
    <property type="entry name" value="PRC_barrel-like_sf"/>
</dbReference>
<feature type="domain" description="PRC-barrel" evidence="1">
    <location>
        <begin position="5"/>
        <end position="56"/>
    </location>
</feature>
<keyword evidence="3" id="KW-1185">Reference proteome</keyword>
<dbReference type="PATRIC" id="fig|47311.3.peg.253"/>
<evidence type="ECO:0000313" key="2">
    <source>
        <dbReference type="EMBL" id="KZX17361.1"/>
    </source>
</evidence>
<protein>
    <submittedName>
        <fullName evidence="2">PRC-barrel domain protein</fullName>
    </submittedName>
</protein>
<gene>
    <name evidence="2" type="ORF">MBCUT_02270</name>
</gene>
<dbReference type="InterPro" id="IPR027275">
    <property type="entry name" value="PRC-brl_dom"/>
</dbReference>
<dbReference type="STRING" id="47311.MBCUT_02270"/>
<dbReference type="Gene3D" id="2.30.30.240">
    <property type="entry name" value="PRC-barrel domain"/>
    <property type="match status" value="1"/>
</dbReference>
<sequence>MRVIDLIGKIVVDREGNTIGLVEDIDIDEKQGYIKKVDIDLNPKLFSKEKKSINFDQIQDISYSVLLHNIIDLG</sequence>
<dbReference type="SUPFAM" id="SSF50346">
    <property type="entry name" value="PRC-barrel domain"/>
    <property type="match status" value="1"/>
</dbReference>
<organism evidence="2 3">
    <name type="scientific">Methanobrevibacter cuticularis</name>
    <dbReference type="NCBI Taxonomy" id="47311"/>
    <lineage>
        <taxon>Archaea</taxon>
        <taxon>Methanobacteriati</taxon>
        <taxon>Methanobacteriota</taxon>
        <taxon>Methanomada group</taxon>
        <taxon>Methanobacteria</taxon>
        <taxon>Methanobacteriales</taxon>
        <taxon>Methanobacteriaceae</taxon>
        <taxon>Methanobrevibacter</taxon>
    </lineage>
</organism>
<evidence type="ECO:0000313" key="3">
    <source>
        <dbReference type="Proteomes" id="UP000077275"/>
    </source>
</evidence>
<dbReference type="AlphaFoldDB" id="A0A166F6C7"/>
<evidence type="ECO:0000259" key="1">
    <source>
        <dbReference type="Pfam" id="PF05239"/>
    </source>
</evidence>
<proteinExistence type="predicted"/>
<name>A0A166F6C7_9EURY</name>
<dbReference type="EMBL" id="LWMW01000044">
    <property type="protein sequence ID" value="KZX17361.1"/>
    <property type="molecule type" value="Genomic_DNA"/>
</dbReference>
<dbReference type="RefSeq" id="WP_067257726.1">
    <property type="nucleotide sequence ID" value="NZ_LWMW01000044.1"/>
</dbReference>
<dbReference type="Proteomes" id="UP000077275">
    <property type="component" value="Unassembled WGS sequence"/>
</dbReference>
<accession>A0A166F6C7</accession>
<dbReference type="Pfam" id="PF05239">
    <property type="entry name" value="PRC"/>
    <property type="match status" value="1"/>
</dbReference>